<evidence type="ECO:0000313" key="3">
    <source>
        <dbReference type="EMBL" id="SJL04022.1"/>
    </source>
</evidence>
<dbReference type="EMBL" id="FUEG01000004">
    <property type="protein sequence ID" value="SJL04022.1"/>
    <property type="molecule type" value="Genomic_DNA"/>
</dbReference>
<keyword evidence="2" id="KW-1133">Transmembrane helix</keyword>
<feature type="region of interest" description="Disordered" evidence="1">
    <location>
        <begin position="247"/>
        <end position="278"/>
    </location>
</feature>
<accession>A0A284R5P2</accession>
<organism evidence="3 4">
    <name type="scientific">Armillaria ostoyae</name>
    <name type="common">Armillaria root rot fungus</name>
    <dbReference type="NCBI Taxonomy" id="47428"/>
    <lineage>
        <taxon>Eukaryota</taxon>
        <taxon>Fungi</taxon>
        <taxon>Dikarya</taxon>
        <taxon>Basidiomycota</taxon>
        <taxon>Agaricomycotina</taxon>
        <taxon>Agaricomycetes</taxon>
        <taxon>Agaricomycetidae</taxon>
        <taxon>Agaricales</taxon>
        <taxon>Marasmiineae</taxon>
        <taxon>Physalacriaceae</taxon>
        <taxon>Armillaria</taxon>
    </lineage>
</organism>
<keyword evidence="4" id="KW-1185">Reference proteome</keyword>
<dbReference type="OrthoDB" id="2952413at2759"/>
<protein>
    <submittedName>
        <fullName evidence="3">Uncharacterized protein</fullName>
    </submittedName>
</protein>
<dbReference type="Proteomes" id="UP000219338">
    <property type="component" value="Unassembled WGS sequence"/>
</dbReference>
<feature type="transmembrane region" description="Helical" evidence="2">
    <location>
        <begin position="120"/>
        <end position="142"/>
    </location>
</feature>
<reference evidence="4" key="1">
    <citation type="journal article" date="2017" name="Nat. Ecol. Evol.">
        <title>Genome expansion and lineage-specific genetic innovations in the forest pathogenic fungi Armillaria.</title>
        <authorList>
            <person name="Sipos G."/>
            <person name="Prasanna A.N."/>
            <person name="Walter M.C."/>
            <person name="O'Connor E."/>
            <person name="Balint B."/>
            <person name="Krizsan K."/>
            <person name="Kiss B."/>
            <person name="Hess J."/>
            <person name="Varga T."/>
            <person name="Slot J."/>
            <person name="Riley R."/>
            <person name="Boka B."/>
            <person name="Rigling D."/>
            <person name="Barry K."/>
            <person name="Lee J."/>
            <person name="Mihaltcheva S."/>
            <person name="LaButti K."/>
            <person name="Lipzen A."/>
            <person name="Waldron R."/>
            <person name="Moloney N.M."/>
            <person name="Sperisen C."/>
            <person name="Kredics L."/>
            <person name="Vagvoelgyi C."/>
            <person name="Patrignani A."/>
            <person name="Fitzpatrick D."/>
            <person name="Nagy I."/>
            <person name="Doyle S."/>
            <person name="Anderson J.B."/>
            <person name="Grigoriev I.V."/>
            <person name="Gueldener U."/>
            <person name="Muensterkoetter M."/>
            <person name="Nagy L.G."/>
        </authorList>
    </citation>
    <scope>NUCLEOTIDE SEQUENCE [LARGE SCALE GENOMIC DNA]</scope>
    <source>
        <strain evidence="4">C18/9</strain>
    </source>
</reference>
<feature type="transmembrane region" description="Helical" evidence="2">
    <location>
        <begin position="154"/>
        <end position="182"/>
    </location>
</feature>
<evidence type="ECO:0000256" key="1">
    <source>
        <dbReference type="SAM" id="MobiDB-lite"/>
    </source>
</evidence>
<evidence type="ECO:0000256" key="2">
    <source>
        <dbReference type="SAM" id="Phobius"/>
    </source>
</evidence>
<feature type="transmembrane region" description="Helical" evidence="2">
    <location>
        <begin position="194"/>
        <end position="217"/>
    </location>
</feature>
<name>A0A284R5P2_ARMOS</name>
<evidence type="ECO:0000313" key="4">
    <source>
        <dbReference type="Proteomes" id="UP000219338"/>
    </source>
</evidence>
<sequence>MAFGDITTVFFENRATSMSYVSALTLVVYDIIVSFGQEARRTCVEVPVVIPQDAVFLGKILRGRLLEYINLRFSITVWVNISEEPIITSFTDDIVFQLFVPLNFFPRIHMAYLTSRCHLYYYWLFLAGPSTYLFILDLILLLRVYALYNQNKFLFIFLSSCAVAFVEDGCIFFALITFALMLRIATAFCMRGPIHAIFLPWSIVCYYYAGSHLLLNLRWYSVRYCRHGEPTWDDSISIVLTTIGPTRSPTQYNPSALPGDTSDQVETKPVDRPPLYPV</sequence>
<proteinExistence type="predicted"/>
<gene>
    <name evidence="3" type="ORF">ARMOST_07379</name>
</gene>
<dbReference type="OMA" id="VEDGCIF"/>
<dbReference type="AlphaFoldDB" id="A0A284R5P2"/>
<keyword evidence="2" id="KW-0472">Membrane</keyword>
<keyword evidence="2" id="KW-0812">Transmembrane</keyword>